<dbReference type="Proteomes" id="UP000626109">
    <property type="component" value="Unassembled WGS sequence"/>
</dbReference>
<evidence type="ECO:0000313" key="4">
    <source>
        <dbReference type="Proteomes" id="UP000626109"/>
    </source>
</evidence>
<name>A0A813JIL1_POLGL</name>
<evidence type="ECO:0000256" key="1">
    <source>
        <dbReference type="SAM" id="Phobius"/>
    </source>
</evidence>
<comment type="caution">
    <text evidence="3">The sequence shown here is derived from an EMBL/GenBank/DDBJ whole genome shotgun (WGS) entry which is preliminary data.</text>
</comment>
<protein>
    <submittedName>
        <fullName evidence="3">Uncharacterized protein</fullName>
    </submittedName>
</protein>
<reference evidence="3" key="1">
    <citation type="submission" date="2021-02" db="EMBL/GenBank/DDBJ databases">
        <authorList>
            <person name="Dougan E. K."/>
            <person name="Rhodes N."/>
            <person name="Thang M."/>
            <person name="Chan C."/>
        </authorList>
    </citation>
    <scope>NUCLEOTIDE SEQUENCE</scope>
</reference>
<organism evidence="3 4">
    <name type="scientific">Polarella glacialis</name>
    <name type="common">Dinoflagellate</name>
    <dbReference type="NCBI Taxonomy" id="89957"/>
    <lineage>
        <taxon>Eukaryota</taxon>
        <taxon>Sar</taxon>
        <taxon>Alveolata</taxon>
        <taxon>Dinophyceae</taxon>
        <taxon>Suessiales</taxon>
        <taxon>Suessiaceae</taxon>
        <taxon>Polarella</taxon>
    </lineage>
</organism>
<dbReference type="EMBL" id="CAJNNV010012329">
    <property type="protein sequence ID" value="CAE8600644.1"/>
    <property type="molecule type" value="Genomic_DNA"/>
</dbReference>
<evidence type="ECO:0000313" key="5">
    <source>
        <dbReference type="Proteomes" id="UP000654075"/>
    </source>
</evidence>
<keyword evidence="1" id="KW-0472">Membrane</keyword>
<dbReference type="EMBL" id="CAJNNW010025206">
    <property type="protein sequence ID" value="CAE8676205.1"/>
    <property type="molecule type" value="Genomic_DNA"/>
</dbReference>
<proteinExistence type="predicted"/>
<dbReference type="Proteomes" id="UP000654075">
    <property type="component" value="Unassembled WGS sequence"/>
</dbReference>
<evidence type="ECO:0000313" key="2">
    <source>
        <dbReference type="EMBL" id="CAE8600644.1"/>
    </source>
</evidence>
<evidence type="ECO:0000313" key="3">
    <source>
        <dbReference type="EMBL" id="CAE8676205.1"/>
    </source>
</evidence>
<sequence>MGALSCRPHQELEQGDAEQLSNAHATKEGYSALQIRTYTGTEVHELDVESEAGPSNNFAFGRHCFIIFIFLSIGCFAAAAAFVLGGKSKESAPSATRREESSSASLFDCKVVPADWEAVWPVEKMAYCCKNFSVGCVTFHCDVDSDDWGEDWSQLKKDWCCRVKQVGCMPATAGATPVEDACHSSCKAEGVTATCRDRISFAAKHAFAGQEHACGQAYSQVQVECGSACQACSIDAAQCQALPVVKYNCVKGYDNWQQAWPQAKQRWCCSHQSKACAASQTQTSEPFDCTKDYEHWTTTWPVEKKLWCCQHAGTECPF</sequence>
<gene>
    <name evidence="2" type="ORF">PGLA1383_LOCUS18956</name>
    <name evidence="3" type="ORF">PGLA2088_LOCUS19765</name>
</gene>
<feature type="transmembrane region" description="Helical" evidence="1">
    <location>
        <begin position="65"/>
        <end position="84"/>
    </location>
</feature>
<keyword evidence="5" id="KW-1185">Reference proteome</keyword>
<keyword evidence="1" id="KW-0812">Transmembrane</keyword>
<dbReference type="AlphaFoldDB" id="A0A813JIL1"/>
<keyword evidence="1" id="KW-1133">Transmembrane helix</keyword>
<accession>A0A813JIL1</accession>
<dbReference type="OrthoDB" id="442592at2759"/>